<feature type="compositionally biased region" description="Basic and acidic residues" evidence="1">
    <location>
        <begin position="311"/>
        <end position="323"/>
    </location>
</feature>
<dbReference type="Proteomes" id="UP001303760">
    <property type="component" value="Unassembled WGS sequence"/>
</dbReference>
<feature type="region of interest" description="Disordered" evidence="1">
    <location>
        <begin position="176"/>
        <end position="283"/>
    </location>
</feature>
<gene>
    <name evidence="2" type="ORF">C8A03DRAFT_34903</name>
</gene>
<reference evidence="2" key="1">
    <citation type="journal article" date="2023" name="Mol. Phylogenet. Evol.">
        <title>Genome-scale phylogeny and comparative genomics of the fungal order Sordariales.</title>
        <authorList>
            <person name="Hensen N."/>
            <person name="Bonometti L."/>
            <person name="Westerberg I."/>
            <person name="Brannstrom I.O."/>
            <person name="Guillou S."/>
            <person name="Cros-Aarteil S."/>
            <person name="Calhoun S."/>
            <person name="Haridas S."/>
            <person name="Kuo A."/>
            <person name="Mondo S."/>
            <person name="Pangilinan J."/>
            <person name="Riley R."/>
            <person name="LaButti K."/>
            <person name="Andreopoulos B."/>
            <person name="Lipzen A."/>
            <person name="Chen C."/>
            <person name="Yan M."/>
            <person name="Daum C."/>
            <person name="Ng V."/>
            <person name="Clum A."/>
            <person name="Steindorff A."/>
            <person name="Ohm R.A."/>
            <person name="Martin F."/>
            <person name="Silar P."/>
            <person name="Natvig D.O."/>
            <person name="Lalanne C."/>
            <person name="Gautier V."/>
            <person name="Ament-Velasquez S.L."/>
            <person name="Kruys A."/>
            <person name="Hutchinson M.I."/>
            <person name="Powell A.J."/>
            <person name="Barry K."/>
            <person name="Miller A.N."/>
            <person name="Grigoriev I.V."/>
            <person name="Debuchy R."/>
            <person name="Gladieux P."/>
            <person name="Hiltunen Thoren M."/>
            <person name="Johannesson H."/>
        </authorList>
    </citation>
    <scope>NUCLEOTIDE SEQUENCE</scope>
    <source>
        <strain evidence="2">CBS 532.94</strain>
    </source>
</reference>
<dbReference type="AlphaFoldDB" id="A0AAN7C836"/>
<sequence>MAPFGSMLELKQHIVSCHKRKSKGHQCRRCKLEFDAEMALEHHLLLPRDQMCEVQTSSLEDPESGIREEIERALTATDATGETWSWEGIWRLVFPDDVEVPESDFQPVVELAEVEQVFEESHEALKADLRETLELLLPGVTDNDYLNFLTGQLELVFETHRVNIMKQSASRVFSSRGGELPLGDQGQDLYTRPNRKSRRNTLLKSMQRGTQDATTSTAANKHFRTRSTRDTATSFSERFSRRNIIPSTVNRHAGQSDEHPLPHGTKRSGALTDTQCTSNPRDSCDSGIGMPCDKCSLEQCRCNTVPDDHTLRRKEEEPNEKEPQSQSRPRLSIRTEGNGATDVLGMEGSALSGGRFSPESFKQRVLRKQFMGEAA</sequence>
<protein>
    <recommendedName>
        <fullName evidence="4">C2H2-type domain-containing protein</fullName>
    </recommendedName>
</protein>
<dbReference type="EMBL" id="MU860152">
    <property type="protein sequence ID" value="KAK4237171.1"/>
    <property type="molecule type" value="Genomic_DNA"/>
</dbReference>
<accession>A0AAN7C836</accession>
<organism evidence="2 3">
    <name type="scientific">Achaetomium macrosporum</name>
    <dbReference type="NCBI Taxonomy" id="79813"/>
    <lineage>
        <taxon>Eukaryota</taxon>
        <taxon>Fungi</taxon>
        <taxon>Dikarya</taxon>
        <taxon>Ascomycota</taxon>
        <taxon>Pezizomycotina</taxon>
        <taxon>Sordariomycetes</taxon>
        <taxon>Sordariomycetidae</taxon>
        <taxon>Sordariales</taxon>
        <taxon>Chaetomiaceae</taxon>
        <taxon>Achaetomium</taxon>
    </lineage>
</organism>
<feature type="region of interest" description="Disordered" evidence="1">
    <location>
        <begin position="311"/>
        <end position="361"/>
    </location>
</feature>
<evidence type="ECO:0000256" key="1">
    <source>
        <dbReference type="SAM" id="MobiDB-lite"/>
    </source>
</evidence>
<name>A0AAN7C836_9PEZI</name>
<feature type="compositionally biased region" description="Polar residues" evidence="1">
    <location>
        <begin position="202"/>
        <end position="219"/>
    </location>
</feature>
<comment type="caution">
    <text evidence="2">The sequence shown here is derived from an EMBL/GenBank/DDBJ whole genome shotgun (WGS) entry which is preliminary data.</text>
</comment>
<proteinExistence type="predicted"/>
<keyword evidence="3" id="KW-1185">Reference proteome</keyword>
<evidence type="ECO:0008006" key="4">
    <source>
        <dbReference type="Google" id="ProtNLM"/>
    </source>
</evidence>
<feature type="compositionally biased region" description="Polar residues" evidence="1">
    <location>
        <begin position="271"/>
        <end position="281"/>
    </location>
</feature>
<evidence type="ECO:0000313" key="3">
    <source>
        <dbReference type="Proteomes" id="UP001303760"/>
    </source>
</evidence>
<evidence type="ECO:0000313" key="2">
    <source>
        <dbReference type="EMBL" id="KAK4237171.1"/>
    </source>
</evidence>
<reference evidence="2" key="2">
    <citation type="submission" date="2023-05" db="EMBL/GenBank/DDBJ databases">
        <authorList>
            <consortium name="Lawrence Berkeley National Laboratory"/>
            <person name="Steindorff A."/>
            <person name="Hensen N."/>
            <person name="Bonometti L."/>
            <person name="Westerberg I."/>
            <person name="Brannstrom I.O."/>
            <person name="Guillou S."/>
            <person name="Cros-Aarteil S."/>
            <person name="Calhoun S."/>
            <person name="Haridas S."/>
            <person name="Kuo A."/>
            <person name="Mondo S."/>
            <person name="Pangilinan J."/>
            <person name="Riley R."/>
            <person name="Labutti K."/>
            <person name="Andreopoulos B."/>
            <person name="Lipzen A."/>
            <person name="Chen C."/>
            <person name="Yanf M."/>
            <person name="Daum C."/>
            <person name="Ng V."/>
            <person name="Clum A."/>
            <person name="Ohm R."/>
            <person name="Martin F."/>
            <person name="Silar P."/>
            <person name="Natvig D."/>
            <person name="Lalanne C."/>
            <person name="Gautier V."/>
            <person name="Ament-Velasquez S.L."/>
            <person name="Kruys A."/>
            <person name="Hutchinson M.I."/>
            <person name="Powell A.J."/>
            <person name="Barry K."/>
            <person name="Miller A.N."/>
            <person name="Grigoriev I.V."/>
            <person name="Debuchy R."/>
            <person name="Gladieux P."/>
            <person name="Thoren M.H."/>
            <person name="Johannesson H."/>
        </authorList>
    </citation>
    <scope>NUCLEOTIDE SEQUENCE</scope>
    <source>
        <strain evidence="2">CBS 532.94</strain>
    </source>
</reference>